<comment type="caution">
    <text evidence="1">The sequence shown here is derived from an EMBL/GenBank/DDBJ whole genome shotgun (WGS) entry which is preliminary data.</text>
</comment>
<evidence type="ECO:0000313" key="1">
    <source>
        <dbReference type="EMBL" id="OJX56788.1"/>
    </source>
</evidence>
<dbReference type="AlphaFoldDB" id="A0A1M3KWK8"/>
<dbReference type="Proteomes" id="UP000184233">
    <property type="component" value="Unassembled WGS sequence"/>
</dbReference>
<proteinExistence type="predicted"/>
<accession>A0A1M3KWK8</accession>
<dbReference type="STRING" id="1895771.BGO89_09660"/>
<name>A0A1M3KWK8_9BACT</name>
<protein>
    <submittedName>
        <fullName evidence="1">Uncharacterized protein</fullName>
    </submittedName>
</protein>
<gene>
    <name evidence="1" type="ORF">BGO89_09660</name>
</gene>
<sequence length="345" mass="38451">MYHTLHQIVEALQQLDKWPLESMGSRTSKRKTNEEKILAGLNLGHIRSDILLARYIYGSSGRIDSRYRKLVTRTQLKLELELLGAALPDSLPSRTYKHLTVVRSAVLGQMLIRLRASSGARRHLLNSVHKCTTPEMLWFAIASLDVLAFDAASNGSRQQVEQLTAMKDTFIESASIISEINDIRNRIIAATRKSRRDRTALTPVVAKARKLLGTNRTTDISPYVQIAASRLAATVAQVQSDIKLGLEGAAMLQQACEALGSFDTAMRREYHQQRLFMFLMDGQARNALEEASQIQHLTVKGSTSWFQATEGLTALLLQSGRIRPALEACLTATSRSEFKHQPTPL</sequence>
<evidence type="ECO:0000313" key="2">
    <source>
        <dbReference type="Proteomes" id="UP000184233"/>
    </source>
</evidence>
<dbReference type="EMBL" id="MKVH01000024">
    <property type="protein sequence ID" value="OJX56788.1"/>
    <property type="molecule type" value="Genomic_DNA"/>
</dbReference>
<reference evidence="1 2" key="1">
    <citation type="submission" date="2016-09" db="EMBL/GenBank/DDBJ databases">
        <title>Genome-resolved meta-omics ties microbial dynamics to process performance in biotechnology for thiocyanate degradation.</title>
        <authorList>
            <person name="Kantor R.S."/>
            <person name="Huddy R.J."/>
            <person name="Iyer R."/>
            <person name="Thomas B.C."/>
            <person name="Brown C.T."/>
            <person name="Anantharaman K."/>
            <person name="Tringe S."/>
            <person name="Hettich R.L."/>
            <person name="Harrison S.T."/>
            <person name="Banfield J.F."/>
        </authorList>
    </citation>
    <scope>NUCLEOTIDE SEQUENCE [LARGE SCALE GENOMIC DNA]</scope>
    <source>
        <strain evidence="1">59-99</strain>
    </source>
</reference>
<organism evidence="1 2">
    <name type="scientific">Candidatus Kapaibacterium thiocyanatum</name>
    <dbReference type="NCBI Taxonomy" id="1895771"/>
    <lineage>
        <taxon>Bacteria</taxon>
        <taxon>Pseudomonadati</taxon>
        <taxon>Candidatus Kapaibacteriota</taxon>
        <taxon>Candidatus Kapaibacteriia</taxon>
        <taxon>Candidatus Kapaibacteriales</taxon>
        <taxon>Candidatus Kapaibacteriaceae</taxon>
        <taxon>Candidatus Kapaibacterium</taxon>
    </lineage>
</organism>